<proteinExistence type="predicted"/>
<evidence type="ECO:0000313" key="2">
    <source>
        <dbReference type="Proteomes" id="UP000265566"/>
    </source>
</evidence>
<organism evidence="1 2">
    <name type="scientific">Medicago truncatula</name>
    <name type="common">Barrel medic</name>
    <name type="synonym">Medicago tribuloides</name>
    <dbReference type="NCBI Taxonomy" id="3880"/>
    <lineage>
        <taxon>Eukaryota</taxon>
        <taxon>Viridiplantae</taxon>
        <taxon>Streptophyta</taxon>
        <taxon>Embryophyta</taxon>
        <taxon>Tracheophyta</taxon>
        <taxon>Spermatophyta</taxon>
        <taxon>Magnoliopsida</taxon>
        <taxon>eudicotyledons</taxon>
        <taxon>Gunneridae</taxon>
        <taxon>Pentapetalae</taxon>
        <taxon>rosids</taxon>
        <taxon>fabids</taxon>
        <taxon>Fabales</taxon>
        <taxon>Fabaceae</taxon>
        <taxon>Papilionoideae</taxon>
        <taxon>50 kb inversion clade</taxon>
        <taxon>NPAAA clade</taxon>
        <taxon>Hologalegina</taxon>
        <taxon>IRL clade</taxon>
        <taxon>Trifolieae</taxon>
        <taxon>Medicago</taxon>
    </lineage>
</organism>
<sequence length="57" mass="6687">MNLELSDFNERIRLLRRIRSRGREDYLIGNQEAIQSSILLILMVILHLLQNASHSIL</sequence>
<comment type="caution">
    <text evidence="1">The sequence shown here is derived from an EMBL/GenBank/DDBJ whole genome shotgun (WGS) entry which is preliminary data.</text>
</comment>
<gene>
    <name evidence="1" type="ORF">MtrunA17_Chr3g0107441</name>
</gene>
<dbReference type="EMBL" id="PSQE01000003">
    <property type="protein sequence ID" value="RHN67870.1"/>
    <property type="molecule type" value="Genomic_DNA"/>
</dbReference>
<evidence type="ECO:0000313" key="1">
    <source>
        <dbReference type="EMBL" id="RHN67870.1"/>
    </source>
</evidence>
<dbReference type="Gramene" id="rna16115">
    <property type="protein sequence ID" value="RHN67870.1"/>
    <property type="gene ID" value="gene16115"/>
</dbReference>
<accession>A0A396IRA4</accession>
<dbReference type="AlphaFoldDB" id="A0A396IRA4"/>
<protein>
    <submittedName>
        <fullName evidence="1">Uncharacterized protein</fullName>
    </submittedName>
</protein>
<name>A0A396IRA4_MEDTR</name>
<reference evidence="2" key="1">
    <citation type="journal article" date="2018" name="Nat. Plants">
        <title>Whole-genome landscape of Medicago truncatula symbiotic genes.</title>
        <authorList>
            <person name="Pecrix Y."/>
            <person name="Staton S.E."/>
            <person name="Sallet E."/>
            <person name="Lelandais-Briere C."/>
            <person name="Moreau S."/>
            <person name="Carrere S."/>
            <person name="Blein T."/>
            <person name="Jardinaud M.F."/>
            <person name="Latrasse D."/>
            <person name="Zouine M."/>
            <person name="Zahm M."/>
            <person name="Kreplak J."/>
            <person name="Mayjonade B."/>
            <person name="Satge C."/>
            <person name="Perez M."/>
            <person name="Cauet S."/>
            <person name="Marande W."/>
            <person name="Chantry-Darmon C."/>
            <person name="Lopez-Roques C."/>
            <person name="Bouchez O."/>
            <person name="Berard A."/>
            <person name="Debelle F."/>
            <person name="Munos S."/>
            <person name="Bendahmane A."/>
            <person name="Berges H."/>
            <person name="Niebel A."/>
            <person name="Buitink J."/>
            <person name="Frugier F."/>
            <person name="Benhamed M."/>
            <person name="Crespi M."/>
            <person name="Gouzy J."/>
            <person name="Gamas P."/>
        </authorList>
    </citation>
    <scope>NUCLEOTIDE SEQUENCE [LARGE SCALE GENOMIC DNA]</scope>
    <source>
        <strain evidence="2">cv. Jemalong A17</strain>
    </source>
</reference>
<dbReference type="Proteomes" id="UP000265566">
    <property type="component" value="Chromosome 3"/>
</dbReference>